<evidence type="ECO:0000256" key="1">
    <source>
        <dbReference type="PROSITE-ProRule" id="PRU00285"/>
    </source>
</evidence>
<name>A0A4R4YN10_9ACTN</name>
<reference evidence="5 6" key="1">
    <citation type="submission" date="2019-03" db="EMBL/GenBank/DDBJ databases">
        <title>Draft genome sequences of novel Actinobacteria.</title>
        <authorList>
            <person name="Sahin N."/>
            <person name="Ay H."/>
            <person name="Saygin H."/>
        </authorList>
    </citation>
    <scope>NUCLEOTIDE SEQUENCE [LARGE SCALE GENOMIC DNA]</scope>
    <source>
        <strain evidence="5 6">CH32</strain>
    </source>
</reference>
<evidence type="ECO:0000259" key="4">
    <source>
        <dbReference type="PROSITE" id="PS01031"/>
    </source>
</evidence>
<accession>A0A4R4YN10</accession>
<dbReference type="InterPro" id="IPR031107">
    <property type="entry name" value="Small_HSP"/>
</dbReference>
<dbReference type="Gene3D" id="2.60.40.790">
    <property type="match status" value="1"/>
</dbReference>
<dbReference type="CDD" id="cd06464">
    <property type="entry name" value="ACD_sHsps-like"/>
    <property type="match status" value="1"/>
</dbReference>
<dbReference type="PROSITE" id="PS01031">
    <property type="entry name" value="SHSP"/>
    <property type="match status" value="1"/>
</dbReference>
<comment type="similarity">
    <text evidence="1 2">Belongs to the small heat shock protein (HSP20) family.</text>
</comment>
<dbReference type="InterPro" id="IPR002068">
    <property type="entry name" value="A-crystallin/Hsp20_dom"/>
</dbReference>
<dbReference type="RefSeq" id="WP_132615037.1">
    <property type="nucleotide sequence ID" value="NZ_SMKQ01000061.1"/>
</dbReference>
<feature type="compositionally biased region" description="Low complexity" evidence="3">
    <location>
        <begin position="149"/>
        <end position="165"/>
    </location>
</feature>
<evidence type="ECO:0000313" key="6">
    <source>
        <dbReference type="Proteomes" id="UP000295302"/>
    </source>
</evidence>
<evidence type="ECO:0000256" key="3">
    <source>
        <dbReference type="SAM" id="MobiDB-lite"/>
    </source>
</evidence>
<gene>
    <name evidence="5" type="ORF">E1286_20930</name>
</gene>
<organism evidence="5 6">
    <name type="scientific">Nonomuraea terrae</name>
    <dbReference type="NCBI Taxonomy" id="2530383"/>
    <lineage>
        <taxon>Bacteria</taxon>
        <taxon>Bacillati</taxon>
        <taxon>Actinomycetota</taxon>
        <taxon>Actinomycetes</taxon>
        <taxon>Streptosporangiales</taxon>
        <taxon>Streptosporangiaceae</taxon>
        <taxon>Nonomuraea</taxon>
    </lineage>
</organism>
<dbReference type="Proteomes" id="UP000295302">
    <property type="component" value="Unassembled WGS sequence"/>
</dbReference>
<dbReference type="AlphaFoldDB" id="A0A4R4YN10"/>
<dbReference type="SUPFAM" id="SSF49764">
    <property type="entry name" value="HSP20-like chaperones"/>
    <property type="match status" value="1"/>
</dbReference>
<dbReference type="PANTHER" id="PTHR11527">
    <property type="entry name" value="HEAT-SHOCK PROTEIN 20 FAMILY MEMBER"/>
    <property type="match status" value="1"/>
</dbReference>
<evidence type="ECO:0000256" key="2">
    <source>
        <dbReference type="RuleBase" id="RU003616"/>
    </source>
</evidence>
<proteinExistence type="inferred from homology"/>
<feature type="region of interest" description="Disordered" evidence="3">
    <location>
        <begin position="144"/>
        <end position="165"/>
    </location>
</feature>
<dbReference type="Pfam" id="PF00011">
    <property type="entry name" value="HSP20"/>
    <property type="match status" value="1"/>
</dbReference>
<protein>
    <submittedName>
        <fullName evidence="5">Hsp20/alpha crystallin family protein</fullName>
    </submittedName>
</protein>
<keyword evidence="6" id="KW-1185">Reference proteome</keyword>
<comment type="caution">
    <text evidence="5">The sequence shown here is derived from an EMBL/GenBank/DDBJ whole genome shotgun (WGS) entry which is preliminary data.</text>
</comment>
<sequence length="165" mass="17973">MTLFSSIDSVMRGMERRFDRLAGRILDSATVTMPMDAVRRPGEILLRLDVPGVDPGSIEVAVDRGVLSVSARREESYGKDDGVFVRERASGTFTRRIHLSEHLDADRVEAAHDNGVLTVRVPVRERARPRKIDITGGAARVISKRSGDPDAGGAAIAARPAGKEW</sequence>
<dbReference type="OrthoDB" id="5242916at2"/>
<feature type="domain" description="SHSP" evidence="4">
    <location>
        <begin position="26"/>
        <end position="137"/>
    </location>
</feature>
<dbReference type="InterPro" id="IPR008978">
    <property type="entry name" value="HSP20-like_chaperone"/>
</dbReference>
<evidence type="ECO:0000313" key="5">
    <source>
        <dbReference type="EMBL" id="TDD46445.1"/>
    </source>
</evidence>
<dbReference type="EMBL" id="SMKQ01000061">
    <property type="protein sequence ID" value="TDD46445.1"/>
    <property type="molecule type" value="Genomic_DNA"/>
</dbReference>